<proteinExistence type="predicted"/>
<evidence type="ECO:0000256" key="1">
    <source>
        <dbReference type="SAM" id="Phobius"/>
    </source>
</evidence>
<sequence>MSLILDISIVIIEFIALTIIFNYAFKFKKFSVLSFLGALIPFLILCFTSTFHLNSNANLIISIICYTTFCFFSFEDKATKKIAVVVIYYVCYIISQTATLLILSQLFDDTYSDILNTDFSLILAACSTTILTLCLAFPMIKVFIKKQRNLPIKYWILIILCPLVTILIVVIIDAILMKSQFTNYALLVIPYIGLVYINVAIFDLFETYSAQLKYGIAQKTIEHYNKNYTLLKENEKEIRRLKHDIRKHLDIVYSLVKNGDTDTALTHLSDIKNKNYSDTFVVYTQNQTIDSIINIEIKKAKLKNINFKIDMELGHDITVSSSNITTILFNILDNAIEAADKSEAKEVSLHIHSDAGMIKFIVKNSTVKGLLFDPDNCKTDKENSSEHGYGIKSVKKAVKDMNGIIKYSNENDNVIVFISIPQKLSDSEEN</sequence>
<dbReference type="Pfam" id="PF14501">
    <property type="entry name" value="HATPase_c_5"/>
    <property type="match status" value="1"/>
</dbReference>
<dbReference type="PANTHER" id="PTHR40448:SF1">
    <property type="entry name" value="TWO-COMPONENT SENSOR HISTIDINE KINASE"/>
    <property type="match status" value="1"/>
</dbReference>
<feature type="transmembrane region" description="Helical" evidence="1">
    <location>
        <begin position="86"/>
        <end position="107"/>
    </location>
</feature>
<dbReference type="SUPFAM" id="SSF55874">
    <property type="entry name" value="ATPase domain of HSP90 chaperone/DNA topoisomerase II/histidine kinase"/>
    <property type="match status" value="1"/>
</dbReference>
<feature type="transmembrane region" description="Helical" evidence="1">
    <location>
        <begin position="184"/>
        <end position="205"/>
    </location>
</feature>
<reference evidence="3 4" key="1">
    <citation type="submission" date="2017-04" db="EMBL/GenBank/DDBJ databases">
        <title>Monoglobus pectinilyticus 14 draft genome.</title>
        <authorList>
            <person name="Kim C."/>
            <person name="Rosendale D.I."/>
            <person name="Kelly W.J."/>
            <person name="Tannock G.W."/>
            <person name="Patchett M.L."/>
            <person name="Jordens J.Z."/>
        </authorList>
    </citation>
    <scope>NUCLEOTIDE SEQUENCE [LARGE SCALE GENOMIC DNA]</scope>
    <source>
        <strain evidence="3 4">14</strain>
    </source>
</reference>
<feature type="transmembrane region" description="Helical" evidence="1">
    <location>
        <begin position="6"/>
        <end position="25"/>
    </location>
</feature>
<keyword evidence="1" id="KW-0812">Transmembrane</keyword>
<gene>
    <name evidence="3" type="ORF">B9O19_01684</name>
</gene>
<feature type="transmembrane region" description="Helical" evidence="1">
    <location>
        <begin position="57"/>
        <end position="74"/>
    </location>
</feature>
<name>A0A2K9P3P3_9FIRM</name>
<dbReference type="PANTHER" id="PTHR40448">
    <property type="entry name" value="TWO-COMPONENT SENSOR HISTIDINE KINASE"/>
    <property type="match status" value="1"/>
</dbReference>
<evidence type="ECO:0000259" key="2">
    <source>
        <dbReference type="Pfam" id="PF14501"/>
    </source>
</evidence>
<accession>A0A2K9P3P3</accession>
<feature type="transmembrane region" description="Helical" evidence="1">
    <location>
        <begin position="152"/>
        <end position="172"/>
    </location>
</feature>
<dbReference type="GO" id="GO:0042802">
    <property type="term" value="F:identical protein binding"/>
    <property type="evidence" value="ECO:0007669"/>
    <property type="project" value="TreeGrafter"/>
</dbReference>
<dbReference type="GO" id="GO:0016301">
    <property type="term" value="F:kinase activity"/>
    <property type="evidence" value="ECO:0007669"/>
    <property type="project" value="UniProtKB-KW"/>
</dbReference>
<dbReference type="AlphaFoldDB" id="A0A2K9P3P3"/>
<evidence type="ECO:0000313" key="4">
    <source>
        <dbReference type="Proteomes" id="UP000235589"/>
    </source>
</evidence>
<keyword evidence="1" id="KW-1133">Transmembrane helix</keyword>
<keyword evidence="4" id="KW-1185">Reference proteome</keyword>
<dbReference type="InterPro" id="IPR032834">
    <property type="entry name" value="NatK-like_C"/>
</dbReference>
<keyword evidence="1" id="KW-0472">Membrane</keyword>
<dbReference type="KEGG" id="mpec:B9O19_01684"/>
<dbReference type="Gene3D" id="3.30.565.10">
    <property type="entry name" value="Histidine kinase-like ATPase, C-terminal domain"/>
    <property type="match status" value="1"/>
</dbReference>
<evidence type="ECO:0000313" key="3">
    <source>
        <dbReference type="EMBL" id="AUO19840.1"/>
    </source>
</evidence>
<feature type="transmembrane region" description="Helical" evidence="1">
    <location>
        <begin position="32"/>
        <end position="51"/>
    </location>
</feature>
<organism evidence="3 4">
    <name type="scientific">Monoglobus pectinilyticus</name>
    <dbReference type="NCBI Taxonomy" id="1981510"/>
    <lineage>
        <taxon>Bacteria</taxon>
        <taxon>Bacillati</taxon>
        <taxon>Bacillota</taxon>
        <taxon>Clostridia</taxon>
        <taxon>Monoglobales</taxon>
        <taxon>Monoglobaceae</taxon>
        <taxon>Monoglobus</taxon>
    </lineage>
</organism>
<dbReference type="EMBL" id="CP020991">
    <property type="protein sequence ID" value="AUO19840.1"/>
    <property type="molecule type" value="Genomic_DNA"/>
</dbReference>
<protein>
    <submittedName>
        <fullName evidence="3">Sensor histidine kinase</fullName>
    </submittedName>
</protein>
<keyword evidence="3" id="KW-0808">Transferase</keyword>
<dbReference type="Proteomes" id="UP000235589">
    <property type="component" value="Chromosome"/>
</dbReference>
<feature type="domain" description="Sensor histidine kinase NatK-like C-terminal" evidence="2">
    <location>
        <begin position="323"/>
        <end position="421"/>
    </location>
</feature>
<keyword evidence="3" id="KW-0418">Kinase</keyword>
<feature type="transmembrane region" description="Helical" evidence="1">
    <location>
        <begin position="119"/>
        <end position="140"/>
    </location>
</feature>
<dbReference type="InterPro" id="IPR036890">
    <property type="entry name" value="HATPase_C_sf"/>
</dbReference>